<comment type="caution">
    <text evidence="1">The sequence shown here is derived from an EMBL/GenBank/DDBJ whole genome shotgun (WGS) entry which is preliminary data.</text>
</comment>
<sequence length="429" mass="48652">QHAKRSAEEQLHYQYLKRLERLPGPSELGKTYTQSGRDPLFLNHWPSSAEGIPTELLHPVFGQFLDDCTSAQPTMDDVQFAISVSTSMLGYYNSEGERADCLQNLFADHYDIGLNGSTIRNAITDATWYPDSKSNFMAINIKVKNEPGCNGDTFIQNIGYYQQYILNHKLRETTRLPCFLISVVGTTLSISSIIFRARITTDAHPNTLSFACSLYNAEYFAHIFGALKNAIEMLREYYMKNIPKYCKALDSHLNPLIFIVDIDDVKDAPGLPQQLLVKFTHHYGIEAHRDCARLGIAPELFGFEDLAGGWKAVVMAYKGDDFKTLFECTFDEKIKTAVKVAAAAMHGKGFVHGDLCDVNILYCCQQTHDRVDILFIDWDWAGKAGEAKYPPTMNPKINRHQNAVAHQPIWKEHDDYMLDIMFQIQQLNV</sequence>
<proteinExistence type="predicted"/>
<accession>A0A9N9DTE0</accession>
<organism evidence="1 2">
    <name type="scientific">Paraglomus brasilianum</name>
    <dbReference type="NCBI Taxonomy" id="144538"/>
    <lineage>
        <taxon>Eukaryota</taxon>
        <taxon>Fungi</taxon>
        <taxon>Fungi incertae sedis</taxon>
        <taxon>Mucoromycota</taxon>
        <taxon>Glomeromycotina</taxon>
        <taxon>Glomeromycetes</taxon>
        <taxon>Paraglomerales</taxon>
        <taxon>Paraglomeraceae</taxon>
        <taxon>Paraglomus</taxon>
    </lineage>
</organism>
<dbReference type="EMBL" id="CAJVPI010002943">
    <property type="protein sequence ID" value="CAG8651847.1"/>
    <property type="molecule type" value="Genomic_DNA"/>
</dbReference>
<dbReference type="AlphaFoldDB" id="A0A9N9DTE0"/>
<evidence type="ECO:0000313" key="1">
    <source>
        <dbReference type="EMBL" id="CAG8651847.1"/>
    </source>
</evidence>
<reference evidence="1" key="1">
    <citation type="submission" date="2021-06" db="EMBL/GenBank/DDBJ databases">
        <authorList>
            <person name="Kallberg Y."/>
            <person name="Tangrot J."/>
            <person name="Rosling A."/>
        </authorList>
    </citation>
    <scope>NUCLEOTIDE SEQUENCE</scope>
    <source>
        <strain evidence="1">BR232B</strain>
    </source>
</reference>
<dbReference type="InterPro" id="IPR011009">
    <property type="entry name" value="Kinase-like_dom_sf"/>
</dbReference>
<feature type="non-terminal residue" evidence="1">
    <location>
        <position position="429"/>
    </location>
</feature>
<evidence type="ECO:0000313" key="2">
    <source>
        <dbReference type="Proteomes" id="UP000789739"/>
    </source>
</evidence>
<protein>
    <submittedName>
        <fullName evidence="1">9540_t:CDS:1</fullName>
    </submittedName>
</protein>
<gene>
    <name evidence="1" type="ORF">PBRASI_LOCUS10306</name>
</gene>
<dbReference type="SUPFAM" id="SSF56112">
    <property type="entry name" value="Protein kinase-like (PK-like)"/>
    <property type="match status" value="1"/>
</dbReference>
<name>A0A9N9DTE0_9GLOM</name>
<keyword evidence="2" id="KW-1185">Reference proteome</keyword>
<dbReference type="Proteomes" id="UP000789739">
    <property type="component" value="Unassembled WGS sequence"/>
</dbReference>
<dbReference type="OrthoDB" id="2339265at2759"/>